<keyword evidence="3" id="KW-1185">Reference proteome</keyword>
<comment type="caution">
    <text evidence="2">The sequence shown here is derived from an EMBL/GenBank/DDBJ whole genome shotgun (WGS) entry which is preliminary data.</text>
</comment>
<keyword evidence="2" id="KW-0378">Hydrolase</keyword>
<dbReference type="InterPro" id="IPR050378">
    <property type="entry name" value="Metallo-dep_Hydrolases_sf"/>
</dbReference>
<dbReference type="Proteomes" id="UP000315369">
    <property type="component" value="Unassembled WGS sequence"/>
</dbReference>
<dbReference type="SUPFAM" id="SSF51338">
    <property type="entry name" value="Composite domain of metallo-dependent hydrolases"/>
    <property type="match status" value="1"/>
</dbReference>
<organism evidence="2 3">
    <name type="scientific">Myxococcus llanfairpwllgwyngyllgogerychwyrndrobwllllantysiliogogogochensis</name>
    <dbReference type="NCBI Taxonomy" id="2590453"/>
    <lineage>
        <taxon>Bacteria</taxon>
        <taxon>Pseudomonadati</taxon>
        <taxon>Myxococcota</taxon>
        <taxon>Myxococcia</taxon>
        <taxon>Myxococcales</taxon>
        <taxon>Cystobacterineae</taxon>
        <taxon>Myxococcaceae</taxon>
        <taxon>Myxococcus</taxon>
    </lineage>
</organism>
<dbReference type="SUPFAM" id="SSF51556">
    <property type="entry name" value="Metallo-dependent hydrolases"/>
    <property type="match status" value="1"/>
</dbReference>
<evidence type="ECO:0000313" key="3">
    <source>
        <dbReference type="Proteomes" id="UP000315369"/>
    </source>
</evidence>
<dbReference type="EMBL" id="VIFM01000191">
    <property type="protein sequence ID" value="TQF11393.1"/>
    <property type="molecule type" value="Genomic_DNA"/>
</dbReference>
<sequence>MDLIVENGLVFDGLGNPPRKLNVGIRGDTVAALTEGPIERAPHTRVIDAAGHWVTPGFIDLHTHYDAEVELAPSLSESVRHGVTTVVVGSCSLSLAVGKPEDLADMFCRVEAIPYDTVRSLLEQRKTWDSLGGYLEHLETLPLGPNVASMLGHSALRAHAMGLHRSLEPGLRPSEDELRRMEAMVTEGLDLGYLGMSIMTLKWDKMGGSRDIRSRPLPSTYARWSEYRRLTKLLRARGRVFQGVPNISTKVNVVLFLLESMGLWRKTLKTTVISMMDPRASRGIHRLIGVLSRAANTLFGANFRWQALPEVFDLWADGIDLVVFEEFGAGAAALHLQDAASRAGLLKDPEYRTRFRSQWTNRFLPRAFHRDFNQSRILECPDKSLVNKSFAQVAQEQGRDAVDVFLDLVATHGDTLRWYTVMANDRLKELEFICQHPDILVGFSDAGAHLRNMAHYNFPLRLLRLVREAQKRGEPFMTIERAVHRLTGEIGDWFGMDAGVLAEGRRADLVVINPDGLDEKLDEIAEAPMENFGGFVRLVRRNDAAVKAVLIAGREAVSAGTVSPALGQERGFGRVLRAGA</sequence>
<dbReference type="Gene3D" id="3.20.20.140">
    <property type="entry name" value="Metal-dependent hydrolases"/>
    <property type="match status" value="1"/>
</dbReference>
<dbReference type="RefSeq" id="WP_141646841.1">
    <property type="nucleotide sequence ID" value="NZ_VIFM01000191.1"/>
</dbReference>
<dbReference type="InterPro" id="IPR032466">
    <property type="entry name" value="Metal_Hydrolase"/>
</dbReference>
<dbReference type="InterPro" id="IPR013108">
    <property type="entry name" value="Amidohydro_3"/>
</dbReference>
<feature type="domain" description="Amidohydrolase 3" evidence="1">
    <location>
        <begin position="45"/>
        <end position="164"/>
    </location>
</feature>
<name>A0A540WQX4_9BACT</name>
<protein>
    <submittedName>
        <fullName evidence="2">Amidohydrolase family protein</fullName>
    </submittedName>
</protein>
<dbReference type="Pfam" id="PF07969">
    <property type="entry name" value="Amidohydro_3"/>
    <property type="match status" value="1"/>
</dbReference>
<dbReference type="OrthoDB" id="9766983at2"/>
<dbReference type="PANTHER" id="PTHR11647:SF1">
    <property type="entry name" value="COLLAPSIN RESPONSE MEDIATOR PROTEIN"/>
    <property type="match status" value="1"/>
</dbReference>
<proteinExistence type="predicted"/>
<dbReference type="InterPro" id="IPR011059">
    <property type="entry name" value="Metal-dep_hydrolase_composite"/>
</dbReference>
<evidence type="ECO:0000259" key="1">
    <source>
        <dbReference type="Pfam" id="PF07969"/>
    </source>
</evidence>
<dbReference type="PANTHER" id="PTHR11647">
    <property type="entry name" value="HYDRANTOINASE/DIHYDROPYRIMIDINASE FAMILY MEMBER"/>
    <property type="match status" value="1"/>
</dbReference>
<accession>A0A540WQX4</accession>
<gene>
    <name evidence="2" type="ORF">FJV41_34415</name>
</gene>
<evidence type="ECO:0000313" key="2">
    <source>
        <dbReference type="EMBL" id="TQF11393.1"/>
    </source>
</evidence>
<dbReference type="GO" id="GO:0005829">
    <property type="term" value="C:cytosol"/>
    <property type="evidence" value="ECO:0007669"/>
    <property type="project" value="TreeGrafter"/>
</dbReference>
<dbReference type="GO" id="GO:0016812">
    <property type="term" value="F:hydrolase activity, acting on carbon-nitrogen (but not peptide) bonds, in cyclic amides"/>
    <property type="evidence" value="ECO:0007669"/>
    <property type="project" value="TreeGrafter"/>
</dbReference>
<reference evidence="2 3" key="1">
    <citation type="submission" date="2019-06" db="EMBL/GenBank/DDBJ databases">
        <authorList>
            <person name="Livingstone P."/>
            <person name="Whitworth D."/>
        </authorList>
    </citation>
    <scope>NUCLEOTIDE SEQUENCE [LARGE SCALE GENOMIC DNA]</scope>
    <source>
        <strain evidence="2 3">AM401</strain>
    </source>
</reference>
<dbReference type="AlphaFoldDB" id="A0A540WQX4"/>